<sequence>VKKLSDRLEGMEECTKRRNFIFCISSSENEIKEDINFKGTEGSKIKGMHDGRSEGSPKYYL</sequence>
<feature type="compositionally biased region" description="Basic and acidic residues" evidence="1">
    <location>
        <begin position="41"/>
        <end position="55"/>
    </location>
</feature>
<protein>
    <submittedName>
        <fullName evidence="2">Uncharacterized protein</fullName>
    </submittedName>
</protein>
<dbReference type="AlphaFoldDB" id="A0AA38L391"/>
<evidence type="ECO:0000256" key="1">
    <source>
        <dbReference type="SAM" id="MobiDB-lite"/>
    </source>
</evidence>
<accession>A0AA38L391</accession>
<dbReference type="Proteomes" id="UP000824469">
    <property type="component" value="Unassembled WGS sequence"/>
</dbReference>
<name>A0AA38L391_TAXCH</name>
<keyword evidence="3" id="KW-1185">Reference proteome</keyword>
<proteinExistence type="predicted"/>
<evidence type="ECO:0000313" key="3">
    <source>
        <dbReference type="Proteomes" id="UP000824469"/>
    </source>
</evidence>
<dbReference type="EMBL" id="JAHRHJ020000007">
    <property type="protein sequence ID" value="KAH9308632.1"/>
    <property type="molecule type" value="Genomic_DNA"/>
</dbReference>
<evidence type="ECO:0000313" key="2">
    <source>
        <dbReference type="EMBL" id="KAH9308632.1"/>
    </source>
</evidence>
<organism evidence="2 3">
    <name type="scientific">Taxus chinensis</name>
    <name type="common">Chinese yew</name>
    <name type="synonym">Taxus wallichiana var. chinensis</name>
    <dbReference type="NCBI Taxonomy" id="29808"/>
    <lineage>
        <taxon>Eukaryota</taxon>
        <taxon>Viridiplantae</taxon>
        <taxon>Streptophyta</taxon>
        <taxon>Embryophyta</taxon>
        <taxon>Tracheophyta</taxon>
        <taxon>Spermatophyta</taxon>
        <taxon>Pinopsida</taxon>
        <taxon>Pinidae</taxon>
        <taxon>Conifers II</taxon>
        <taxon>Cupressales</taxon>
        <taxon>Taxaceae</taxon>
        <taxon>Taxus</taxon>
    </lineage>
</organism>
<feature type="non-terminal residue" evidence="2">
    <location>
        <position position="61"/>
    </location>
</feature>
<feature type="non-terminal residue" evidence="2">
    <location>
        <position position="1"/>
    </location>
</feature>
<reference evidence="2 3" key="1">
    <citation type="journal article" date="2021" name="Nat. Plants">
        <title>The Taxus genome provides insights into paclitaxel biosynthesis.</title>
        <authorList>
            <person name="Xiong X."/>
            <person name="Gou J."/>
            <person name="Liao Q."/>
            <person name="Li Y."/>
            <person name="Zhou Q."/>
            <person name="Bi G."/>
            <person name="Li C."/>
            <person name="Du R."/>
            <person name="Wang X."/>
            <person name="Sun T."/>
            <person name="Guo L."/>
            <person name="Liang H."/>
            <person name="Lu P."/>
            <person name="Wu Y."/>
            <person name="Zhang Z."/>
            <person name="Ro D.K."/>
            <person name="Shang Y."/>
            <person name="Huang S."/>
            <person name="Yan J."/>
        </authorList>
    </citation>
    <scope>NUCLEOTIDE SEQUENCE [LARGE SCALE GENOMIC DNA]</scope>
    <source>
        <strain evidence="2">Ta-2019</strain>
    </source>
</reference>
<gene>
    <name evidence="2" type="ORF">KI387_036543</name>
</gene>
<comment type="caution">
    <text evidence="2">The sequence shown here is derived from an EMBL/GenBank/DDBJ whole genome shotgun (WGS) entry which is preliminary data.</text>
</comment>
<feature type="region of interest" description="Disordered" evidence="1">
    <location>
        <begin position="41"/>
        <end position="61"/>
    </location>
</feature>